<dbReference type="InterPro" id="IPR001508">
    <property type="entry name" value="Iono_Glu_rcpt_met"/>
</dbReference>
<dbReference type="GO" id="GO:0015276">
    <property type="term" value="F:ligand-gated monoatomic ion channel activity"/>
    <property type="evidence" value="ECO:0007669"/>
    <property type="project" value="InterPro"/>
</dbReference>
<dbReference type="GO" id="GO:0038023">
    <property type="term" value="F:signaling receptor activity"/>
    <property type="evidence" value="ECO:0007669"/>
    <property type="project" value="InterPro"/>
</dbReference>
<sequence>MFSAPLKWLILQNPNTAAHFDNCTYECLIGNFGNFAIYPDSEVIILRTSSSGSIDIISVYRSSPGRDVIEENRGFWRSKDGISIHDTYVSSRRRRNLHQTSLKSSIVVTNPNTINHLTDYHDKHVDTITKCNYVWLHHITDAMNATVTYSIVNSWGYRDKNGSWNGMMGLLSRKEIDIGGTSMFLVGDRWDDVVYIPLSTPTRAAFIFRQPPLSFVSNIFTLPFHRSVWIAIGVLFAVIFVMLAISSKWEWSARNVDQALYPTPTLSDNLMLVISIVAQQGFGRNLNTITSRIILMMLLLAVLNLYASYSANIVALLQSTTTSIQNLRDLMESPIKCGAQDIIYNHYYFQLEKDPVRRRIIDYKIEPRGGKSHWMSAEDGIKLVRQGFFAFFMETGPGYKIIQETFQEDEKCGFREMYFIEHFDPTFTIVKQSPYGEIIRVNSLKIEESGLKSREMLRFYTKRPICNGLQKFINVGLSDCYFAFHLVGYGTIAAVLLLFFEILWKRR</sequence>
<dbReference type="RefSeq" id="XP_011501319.1">
    <property type="nucleotide sequence ID" value="XM_011503017.1"/>
</dbReference>
<keyword evidence="3" id="KW-1003">Cell membrane</keyword>
<keyword evidence="7" id="KW-0675">Receptor</keyword>
<dbReference type="AlphaFoldDB" id="A0AAJ6YNG3"/>
<dbReference type="KEGG" id="csol:105364971"/>
<dbReference type="PRINTS" id="PR00177">
    <property type="entry name" value="NMDARECEPTOR"/>
</dbReference>
<dbReference type="Gene3D" id="1.10.287.70">
    <property type="match status" value="1"/>
</dbReference>
<keyword evidence="5 12" id="KW-1133">Transmembrane helix</keyword>
<name>A0AAJ6YNG3_9HYME</name>
<evidence type="ECO:0000256" key="9">
    <source>
        <dbReference type="PIRSR" id="PIRSR601508-1"/>
    </source>
</evidence>
<reference evidence="16" key="1">
    <citation type="submission" date="2025-08" db="UniProtKB">
        <authorList>
            <consortium name="RefSeq"/>
        </authorList>
    </citation>
    <scope>IDENTIFICATION</scope>
</reference>
<keyword evidence="4 12" id="KW-0812">Transmembrane</keyword>
<keyword evidence="15" id="KW-1185">Reference proteome</keyword>
<proteinExistence type="inferred from homology"/>
<evidence type="ECO:0000259" key="14">
    <source>
        <dbReference type="Pfam" id="PF24576"/>
    </source>
</evidence>
<dbReference type="InterPro" id="IPR052192">
    <property type="entry name" value="Insect_Ionotropic_Sensory_Rcpt"/>
</dbReference>
<feature type="domain" description="Ionotropic receptor 75a N-terminal" evidence="14">
    <location>
        <begin position="2"/>
        <end position="107"/>
    </location>
</feature>
<feature type="site" description="Interaction with the cone snail toxin Con-ikot-ikot" evidence="10">
    <location>
        <position position="158"/>
    </location>
</feature>
<feature type="site" description="Crucial to convey clamshell closure to channel opening" evidence="10">
    <location>
        <position position="324"/>
    </location>
</feature>
<feature type="domain" description="Ionotropic glutamate receptor C-terminal" evidence="13">
    <location>
        <begin position="227"/>
        <end position="338"/>
    </location>
</feature>
<evidence type="ECO:0000256" key="3">
    <source>
        <dbReference type="ARBA" id="ARBA00022475"/>
    </source>
</evidence>
<evidence type="ECO:0000313" key="15">
    <source>
        <dbReference type="Proteomes" id="UP000695007"/>
    </source>
</evidence>
<feature type="transmembrane region" description="Helical" evidence="12">
    <location>
        <begin position="481"/>
        <end position="504"/>
    </location>
</feature>
<evidence type="ECO:0000313" key="16">
    <source>
        <dbReference type="RefSeq" id="XP_011501319.1"/>
    </source>
</evidence>
<feature type="transmembrane region" description="Helical" evidence="12">
    <location>
        <begin position="227"/>
        <end position="245"/>
    </location>
</feature>
<gene>
    <name evidence="16" type="primary">LOC105364971</name>
</gene>
<dbReference type="InterPro" id="IPR057074">
    <property type="entry name" value="IR75A_N"/>
</dbReference>
<evidence type="ECO:0000256" key="4">
    <source>
        <dbReference type="ARBA" id="ARBA00022692"/>
    </source>
</evidence>
<evidence type="ECO:0000256" key="8">
    <source>
        <dbReference type="ARBA" id="ARBA00023180"/>
    </source>
</evidence>
<evidence type="ECO:0000256" key="5">
    <source>
        <dbReference type="ARBA" id="ARBA00022989"/>
    </source>
</evidence>
<dbReference type="GeneID" id="105364971"/>
<dbReference type="Gene3D" id="3.40.190.10">
    <property type="entry name" value="Periplasmic binding protein-like II"/>
    <property type="match status" value="1"/>
</dbReference>
<keyword evidence="6 12" id="KW-0472">Membrane</keyword>
<dbReference type="PANTHER" id="PTHR42643:SF33">
    <property type="entry name" value="GLUTAMATE RECEPTOR 2-LIKE PROTEIN"/>
    <property type="match status" value="1"/>
</dbReference>
<feature type="binding site" evidence="9">
    <location>
        <position position="189"/>
    </location>
    <ligand>
        <name>L-glutamate</name>
        <dbReference type="ChEBI" id="CHEBI:29985"/>
    </ligand>
</feature>
<keyword evidence="8" id="KW-0325">Glycoprotein</keyword>
<dbReference type="GO" id="GO:0050906">
    <property type="term" value="P:detection of stimulus involved in sensory perception"/>
    <property type="evidence" value="ECO:0007669"/>
    <property type="project" value="UniProtKB-ARBA"/>
</dbReference>
<comment type="similarity">
    <text evidence="2">Belongs to the glutamate-gated ion channel (TC 1.A.10.1) family.</text>
</comment>
<dbReference type="PANTHER" id="PTHR42643">
    <property type="entry name" value="IONOTROPIC RECEPTOR 20A-RELATED"/>
    <property type="match status" value="1"/>
</dbReference>
<evidence type="ECO:0000256" key="1">
    <source>
        <dbReference type="ARBA" id="ARBA00004651"/>
    </source>
</evidence>
<evidence type="ECO:0000256" key="12">
    <source>
        <dbReference type="SAM" id="Phobius"/>
    </source>
</evidence>
<dbReference type="Proteomes" id="UP000695007">
    <property type="component" value="Unplaced"/>
</dbReference>
<dbReference type="Pfam" id="PF24576">
    <property type="entry name" value="IR75A_N"/>
    <property type="match status" value="1"/>
</dbReference>
<evidence type="ECO:0000256" key="7">
    <source>
        <dbReference type="ARBA" id="ARBA00023170"/>
    </source>
</evidence>
<evidence type="ECO:0000256" key="11">
    <source>
        <dbReference type="PIRSR" id="PIRSR601508-3"/>
    </source>
</evidence>
<feature type="site" description="Interaction with the cone snail toxin Con-ikot-ikot" evidence="10">
    <location>
        <position position="445"/>
    </location>
</feature>
<keyword evidence="11" id="KW-1015">Disulfide bond</keyword>
<comment type="subcellular location">
    <subcellularLocation>
        <location evidence="1">Cell membrane</location>
        <topology evidence="1">Multi-pass membrane protein</topology>
    </subcellularLocation>
</comment>
<dbReference type="GO" id="GO:0005886">
    <property type="term" value="C:plasma membrane"/>
    <property type="evidence" value="ECO:0007669"/>
    <property type="project" value="UniProtKB-SubCell"/>
</dbReference>
<dbReference type="SUPFAM" id="SSF53850">
    <property type="entry name" value="Periplasmic binding protein-like II"/>
    <property type="match status" value="1"/>
</dbReference>
<evidence type="ECO:0000256" key="2">
    <source>
        <dbReference type="ARBA" id="ARBA00008685"/>
    </source>
</evidence>
<dbReference type="InterPro" id="IPR001320">
    <property type="entry name" value="Iontro_rcpt_C"/>
</dbReference>
<evidence type="ECO:0000256" key="10">
    <source>
        <dbReference type="PIRSR" id="PIRSR601508-2"/>
    </source>
</evidence>
<evidence type="ECO:0000259" key="13">
    <source>
        <dbReference type="Pfam" id="PF00060"/>
    </source>
</evidence>
<accession>A0AAJ6YNG3</accession>
<feature type="transmembrane region" description="Helical" evidence="12">
    <location>
        <begin position="293"/>
        <end position="317"/>
    </location>
</feature>
<protein>
    <submittedName>
        <fullName evidence="16">Uncharacterized protein LOC105364971</fullName>
    </submittedName>
</protein>
<evidence type="ECO:0000256" key="6">
    <source>
        <dbReference type="ARBA" id="ARBA00023136"/>
    </source>
</evidence>
<feature type="binding site" evidence="9">
    <location>
        <position position="394"/>
    </location>
    <ligand>
        <name>L-glutamate</name>
        <dbReference type="ChEBI" id="CHEBI:29985"/>
    </ligand>
</feature>
<organism evidence="15 16">
    <name type="scientific">Ceratosolen solmsi marchali</name>
    <dbReference type="NCBI Taxonomy" id="326594"/>
    <lineage>
        <taxon>Eukaryota</taxon>
        <taxon>Metazoa</taxon>
        <taxon>Ecdysozoa</taxon>
        <taxon>Arthropoda</taxon>
        <taxon>Hexapoda</taxon>
        <taxon>Insecta</taxon>
        <taxon>Pterygota</taxon>
        <taxon>Neoptera</taxon>
        <taxon>Endopterygota</taxon>
        <taxon>Hymenoptera</taxon>
        <taxon>Apocrita</taxon>
        <taxon>Proctotrupomorpha</taxon>
        <taxon>Chalcidoidea</taxon>
        <taxon>Agaonidae</taxon>
        <taxon>Agaoninae</taxon>
        <taxon>Ceratosolen</taxon>
    </lineage>
</organism>
<feature type="disulfide bond" evidence="11">
    <location>
        <begin position="412"/>
        <end position="466"/>
    </location>
</feature>
<dbReference type="Pfam" id="PF00060">
    <property type="entry name" value="Lig_chan"/>
    <property type="match status" value="1"/>
</dbReference>